<dbReference type="PhylomeDB" id="B8MST5"/>
<evidence type="ECO:0000256" key="5">
    <source>
        <dbReference type="ARBA" id="ARBA00023163"/>
    </source>
</evidence>
<evidence type="ECO:0000313" key="8">
    <source>
        <dbReference type="EMBL" id="EED11978.1"/>
    </source>
</evidence>
<dbReference type="VEuPathDB" id="FungiDB:TSTA_000550"/>
<dbReference type="GO" id="GO:0008270">
    <property type="term" value="F:zinc ion binding"/>
    <property type="evidence" value="ECO:0007669"/>
    <property type="project" value="InterPro"/>
</dbReference>
<feature type="domain" description="Zn(2)-C6 fungal-type" evidence="7">
    <location>
        <begin position="29"/>
        <end position="57"/>
    </location>
</feature>
<dbReference type="Proteomes" id="UP000001745">
    <property type="component" value="Unassembled WGS sequence"/>
</dbReference>
<accession>B8MST5</accession>
<dbReference type="HOGENOM" id="CLU_011409_13_2_1"/>
<dbReference type="Pfam" id="PF11951">
    <property type="entry name" value="Fungal_trans_2"/>
    <property type="match status" value="1"/>
</dbReference>
<evidence type="ECO:0000256" key="1">
    <source>
        <dbReference type="ARBA" id="ARBA00022723"/>
    </source>
</evidence>
<keyword evidence="1" id="KW-0479">Metal-binding</keyword>
<dbReference type="PROSITE" id="PS50048">
    <property type="entry name" value="ZN2_CY6_FUNGAL_2"/>
    <property type="match status" value="1"/>
</dbReference>
<keyword evidence="6" id="KW-0539">Nucleus</keyword>
<keyword evidence="3" id="KW-0805">Transcription regulation</keyword>
<dbReference type="CDD" id="cd00067">
    <property type="entry name" value="GAL4"/>
    <property type="match status" value="1"/>
</dbReference>
<evidence type="ECO:0000313" key="9">
    <source>
        <dbReference type="Proteomes" id="UP000001745"/>
    </source>
</evidence>
<dbReference type="Gene3D" id="4.10.240.10">
    <property type="entry name" value="Zn(2)-C6 fungal-type DNA-binding domain"/>
    <property type="match status" value="1"/>
</dbReference>
<dbReference type="EMBL" id="EQ962660">
    <property type="protein sequence ID" value="EED11978.1"/>
    <property type="molecule type" value="Genomic_DNA"/>
</dbReference>
<keyword evidence="9" id="KW-1185">Reference proteome</keyword>
<evidence type="ECO:0000256" key="4">
    <source>
        <dbReference type="ARBA" id="ARBA00023125"/>
    </source>
</evidence>
<dbReference type="PANTHER" id="PTHR36206">
    <property type="entry name" value="ASPERCRYPTIN BIOSYNTHESIS CLUSTER-SPECIFIC TRANSCRIPTION REGULATOR ATNN-RELATED"/>
    <property type="match status" value="1"/>
</dbReference>
<dbReference type="STRING" id="441959.B8MST5"/>
<dbReference type="OMA" id="DITYTFC"/>
<dbReference type="RefSeq" id="XP_002487632.1">
    <property type="nucleotide sequence ID" value="XM_002487587.1"/>
</dbReference>
<dbReference type="InterPro" id="IPR001138">
    <property type="entry name" value="Zn2Cys6_DnaBD"/>
</dbReference>
<dbReference type="SMART" id="SM00066">
    <property type="entry name" value="GAL4"/>
    <property type="match status" value="1"/>
</dbReference>
<reference evidence="9" key="1">
    <citation type="journal article" date="2015" name="Genome Announc.">
        <title>Genome sequence of the AIDS-associated pathogen Penicillium marneffei (ATCC18224) and its near taxonomic relative Talaromyces stipitatus (ATCC10500).</title>
        <authorList>
            <person name="Nierman W.C."/>
            <person name="Fedorova-Abrams N.D."/>
            <person name="Andrianopoulos A."/>
        </authorList>
    </citation>
    <scope>NUCLEOTIDE SEQUENCE [LARGE SCALE GENOMIC DNA]</scope>
    <source>
        <strain evidence="9">ATCC 10500 / CBS 375.48 / QM 6759 / NRRL 1006</strain>
    </source>
</reference>
<dbReference type="GO" id="GO:0003677">
    <property type="term" value="F:DNA binding"/>
    <property type="evidence" value="ECO:0007669"/>
    <property type="project" value="UniProtKB-KW"/>
</dbReference>
<proteinExistence type="predicted"/>
<dbReference type="GO" id="GO:0000981">
    <property type="term" value="F:DNA-binding transcription factor activity, RNA polymerase II-specific"/>
    <property type="evidence" value="ECO:0007669"/>
    <property type="project" value="InterPro"/>
</dbReference>
<dbReference type="PANTHER" id="PTHR36206:SF12">
    <property type="entry name" value="ASPERCRYPTIN BIOSYNTHESIS CLUSTER-SPECIFIC TRANSCRIPTION REGULATOR ATNN-RELATED"/>
    <property type="match status" value="1"/>
</dbReference>
<dbReference type="OrthoDB" id="2593732at2759"/>
<dbReference type="InterPro" id="IPR052360">
    <property type="entry name" value="Transcr_Regulatory_Proteins"/>
</dbReference>
<dbReference type="GeneID" id="8108678"/>
<evidence type="ECO:0000256" key="3">
    <source>
        <dbReference type="ARBA" id="ARBA00023015"/>
    </source>
</evidence>
<dbReference type="AlphaFoldDB" id="B8MST5"/>
<evidence type="ECO:0000259" key="7">
    <source>
        <dbReference type="PROSITE" id="PS50048"/>
    </source>
</evidence>
<name>B8MST5_TALSN</name>
<evidence type="ECO:0000256" key="2">
    <source>
        <dbReference type="ARBA" id="ARBA00022833"/>
    </source>
</evidence>
<sequence length="561" mass="63139">MNWIKDEAKTASQAWRKRPRRFAPKSRLGCRTCKIRRVKCDEARPSCLKCRSTGRTCDGYDMVPRCVEAGVTTSQHHHTGAIAAASCGLFDDCATANVQRAPSPSCQNPHSLTLRNLRPFMMLPVIAPTQIEAMSFFELISVKHLNEYYPSESWRKTLMFFSQTVPSVRHAAIALALVHRNYHNGCSTLPEQEPLLHYNKAIQLVLAERSGDSIEQMAITLLVCYLFTSFDSLAGNYLRALTHLQGGVELSRNIPSAILSESNASNVNVRSGSRMFLAHVTRQIRRLDMQAVAFMPRWIPADVQETAASRLLSSNGAFQSLNQAADSLQVLIARSMRLQWIAQEASFADGVPANASKQLVIGQLETWSRHFEEMLNHSNHYATDTESYRLILLLRLQNTVLWILVSSLGLGREMEYDKFLPEFQQCIAMADDVTEAHQLYAGSSKPAFTPEVGILPVLFIIGAKCRDPAVRRRVLRVLRRQPLREAVWDNVFAARAVERIAEIEEGKIGGVRAKSMDEIAVWQRIECVSWEQVVSSQSVARMELEYTFCKEEGKHTESIVI</sequence>
<dbReference type="InParanoid" id="B8MST5"/>
<dbReference type="InterPro" id="IPR021858">
    <property type="entry name" value="Fun_TF"/>
</dbReference>
<dbReference type="InterPro" id="IPR036864">
    <property type="entry name" value="Zn2-C6_fun-type_DNA-bd_sf"/>
</dbReference>
<protein>
    <submittedName>
        <fullName evidence="8">C6 transcription factor, putative</fullName>
    </submittedName>
</protein>
<dbReference type="PROSITE" id="PS00463">
    <property type="entry name" value="ZN2_CY6_FUNGAL_1"/>
    <property type="match status" value="1"/>
</dbReference>
<dbReference type="eggNOG" id="ENOG502RS5K">
    <property type="taxonomic scope" value="Eukaryota"/>
</dbReference>
<keyword evidence="5" id="KW-0804">Transcription</keyword>
<keyword evidence="2" id="KW-0862">Zinc</keyword>
<evidence type="ECO:0000256" key="6">
    <source>
        <dbReference type="ARBA" id="ARBA00023242"/>
    </source>
</evidence>
<dbReference type="SUPFAM" id="SSF57701">
    <property type="entry name" value="Zn2/Cys6 DNA-binding domain"/>
    <property type="match status" value="1"/>
</dbReference>
<gene>
    <name evidence="8" type="ORF">TSTA_000550</name>
</gene>
<organism evidence="8 9">
    <name type="scientific">Talaromyces stipitatus (strain ATCC 10500 / CBS 375.48 / QM 6759 / NRRL 1006)</name>
    <name type="common">Penicillium stipitatum</name>
    <dbReference type="NCBI Taxonomy" id="441959"/>
    <lineage>
        <taxon>Eukaryota</taxon>
        <taxon>Fungi</taxon>
        <taxon>Dikarya</taxon>
        <taxon>Ascomycota</taxon>
        <taxon>Pezizomycotina</taxon>
        <taxon>Eurotiomycetes</taxon>
        <taxon>Eurotiomycetidae</taxon>
        <taxon>Eurotiales</taxon>
        <taxon>Trichocomaceae</taxon>
        <taxon>Talaromyces</taxon>
        <taxon>Talaromyces sect. Talaromyces</taxon>
    </lineage>
</organism>
<keyword evidence="4" id="KW-0238">DNA-binding</keyword>
<dbReference type="Pfam" id="PF00172">
    <property type="entry name" value="Zn_clus"/>
    <property type="match status" value="1"/>
</dbReference>